<feature type="domain" description="Beta-lactamase-related" evidence="1">
    <location>
        <begin position="47"/>
        <end position="422"/>
    </location>
</feature>
<reference evidence="2" key="1">
    <citation type="submission" date="2023-06" db="EMBL/GenBank/DDBJ databases">
        <title>Genomic of Agaribacillus aureum.</title>
        <authorList>
            <person name="Wang G."/>
        </authorList>
    </citation>
    <scope>NUCLEOTIDE SEQUENCE</scope>
    <source>
        <strain evidence="2">BMA12</strain>
    </source>
</reference>
<dbReference type="Pfam" id="PF00144">
    <property type="entry name" value="Beta-lactamase"/>
    <property type="match status" value="1"/>
</dbReference>
<accession>A0ABT8L430</accession>
<protein>
    <submittedName>
        <fullName evidence="2">Serine hydrolase domain-containing protein</fullName>
        <ecNumber evidence="2">3.1.1.103</ecNumber>
    </submittedName>
</protein>
<evidence type="ECO:0000259" key="1">
    <source>
        <dbReference type="Pfam" id="PF00144"/>
    </source>
</evidence>
<dbReference type="GO" id="GO:0016787">
    <property type="term" value="F:hydrolase activity"/>
    <property type="evidence" value="ECO:0007669"/>
    <property type="project" value="UniProtKB-KW"/>
</dbReference>
<keyword evidence="3" id="KW-1185">Reference proteome</keyword>
<evidence type="ECO:0000313" key="3">
    <source>
        <dbReference type="Proteomes" id="UP001172083"/>
    </source>
</evidence>
<dbReference type="SUPFAM" id="SSF56601">
    <property type="entry name" value="beta-lactamase/transpeptidase-like"/>
    <property type="match status" value="1"/>
</dbReference>
<dbReference type="PANTHER" id="PTHR43283">
    <property type="entry name" value="BETA-LACTAMASE-RELATED"/>
    <property type="match status" value="1"/>
</dbReference>
<dbReference type="Gene3D" id="3.40.710.10">
    <property type="entry name" value="DD-peptidase/beta-lactamase superfamily"/>
    <property type="match status" value="1"/>
</dbReference>
<evidence type="ECO:0000313" key="2">
    <source>
        <dbReference type="EMBL" id="MDN5211781.1"/>
    </source>
</evidence>
<comment type="caution">
    <text evidence="2">The sequence shown here is derived from an EMBL/GenBank/DDBJ whole genome shotgun (WGS) entry which is preliminary data.</text>
</comment>
<sequence>MTVFLLESCTQARSGDVNNATAHYSSALEPAKPEEAGMSSTRLQRIDTFFQKAIDQGWLPGAVNIIARHGKIVYYKNMGWSDIEGQKRQKKDDLFRLASMTKAFISVGVMILYEEGHFLLDDPISDFIPEYKTPRVLVSFNPVDTSYTTQPAKREITIRDLLTHTSGIAYGFYDKRFKAIYDKAGIPVRGVEAPITIEKTMKAMGGLPLKHHPGEEFTYGFNTDLLGYFIETVSGMNLAEFLDNRLFKPLGIKDTYFYIPDHKADRLVKVYGEWEKGKLEALANKGGQFSKTDYPLVGARTYFAGGGGMSGTAMDYAIFLQMLLNKGTYNGHRILSPKTVALMCKNQIGNVPLGTLGERVIGKNRFGLGFSVATESGSTEKPGSVGRLGWGGTYNTLYWFDPKEDLLAISMTQVYPTQHGELHDKFEVLTYQALVE</sequence>
<dbReference type="RefSeq" id="WP_346757109.1">
    <property type="nucleotide sequence ID" value="NZ_JAUJEB010000001.1"/>
</dbReference>
<proteinExistence type="predicted"/>
<keyword evidence="2" id="KW-0378">Hydrolase</keyword>
<dbReference type="InterPro" id="IPR012338">
    <property type="entry name" value="Beta-lactam/transpept-like"/>
</dbReference>
<name>A0ABT8L430_9BACT</name>
<organism evidence="2 3">
    <name type="scientific">Agaribacillus aureus</name>
    <dbReference type="NCBI Taxonomy" id="3051825"/>
    <lineage>
        <taxon>Bacteria</taxon>
        <taxon>Pseudomonadati</taxon>
        <taxon>Bacteroidota</taxon>
        <taxon>Cytophagia</taxon>
        <taxon>Cytophagales</taxon>
        <taxon>Splendidivirgaceae</taxon>
        <taxon>Agaribacillus</taxon>
    </lineage>
</organism>
<dbReference type="Proteomes" id="UP001172083">
    <property type="component" value="Unassembled WGS sequence"/>
</dbReference>
<gene>
    <name evidence="2" type="ORF">QQ020_06955</name>
</gene>
<dbReference type="EMBL" id="JAUJEB010000001">
    <property type="protein sequence ID" value="MDN5211781.1"/>
    <property type="molecule type" value="Genomic_DNA"/>
</dbReference>
<dbReference type="EC" id="3.1.1.103" evidence="2"/>
<dbReference type="InterPro" id="IPR050789">
    <property type="entry name" value="Diverse_Enzym_Activities"/>
</dbReference>
<dbReference type="PANTHER" id="PTHR43283:SF3">
    <property type="entry name" value="BETA-LACTAMASE FAMILY PROTEIN (AFU_ORTHOLOGUE AFUA_5G07500)"/>
    <property type="match status" value="1"/>
</dbReference>
<dbReference type="InterPro" id="IPR001466">
    <property type="entry name" value="Beta-lactam-related"/>
</dbReference>